<dbReference type="AlphaFoldDB" id="A0AAV7KFZ2"/>
<dbReference type="EMBL" id="JAKMXF010000044">
    <property type="protein sequence ID" value="KAI6660029.1"/>
    <property type="molecule type" value="Genomic_DNA"/>
</dbReference>
<sequence length="540" mass="62576">MERVSPLEKIRKNTFIDVVFDCYRLNDGNVHRAKIRIGGENCHPSIEYLQDLIEKELNIPRVCQIDIYIGNIKLNCSPSGSVIESLPRNIFRRRKPIRVTLRYYTVCTSFSSLIQLLDEFCLAVQNLEYREIHFVLEEIFSYFNEMSKYGALEPTGDCIFLSNVGFIDMLLLLIQHIHELLLSKISTETIRNSDPDNSNPDLFLHNQKQTFQYKKIEMPCLCLGMSQGLLWNFGSDVEYRILLYKKGFLHLSLTTLEIAEWFRKSGNLKFVNLGDLLFSQTFCAFGGLSEIWTIVGELCSNRNFLKVLKDTLLTHPNQEYEDEIPIASYMFITLSSHCEISRIFLSDGLYSEVIQYYHEVQTLNDYGDKCYCVSLGLVNMLNTPGTWNIDPILPGQILQIWENFLDLFSHDIASMFEKDYSFNSLEPFTLLYFSPKNSYLGFQQLSTNSVSNRRFIETYIKLALFSLEVVLMLEGNLDLLLKQNIFTHLLIADWKIGKIAKKLRKYYPNLIHFPVPSLYDISGMTAIREGLGSYSEFFHS</sequence>
<protein>
    <submittedName>
        <fullName evidence="1">Uncharacterized protein</fullName>
    </submittedName>
</protein>
<name>A0AAV7KFZ2_9METZ</name>
<comment type="caution">
    <text evidence="1">The sequence shown here is derived from an EMBL/GenBank/DDBJ whole genome shotgun (WGS) entry which is preliminary data.</text>
</comment>
<evidence type="ECO:0000313" key="1">
    <source>
        <dbReference type="EMBL" id="KAI6660029.1"/>
    </source>
</evidence>
<proteinExistence type="predicted"/>
<keyword evidence="2" id="KW-1185">Reference proteome</keyword>
<reference evidence="1 2" key="1">
    <citation type="journal article" date="2023" name="BMC Biol.">
        <title>The compact genome of the sponge Oopsacas minuta (Hexactinellida) is lacking key metazoan core genes.</title>
        <authorList>
            <person name="Santini S."/>
            <person name="Schenkelaars Q."/>
            <person name="Jourda C."/>
            <person name="Duchesne M."/>
            <person name="Belahbib H."/>
            <person name="Rocher C."/>
            <person name="Selva M."/>
            <person name="Riesgo A."/>
            <person name="Vervoort M."/>
            <person name="Leys S.P."/>
            <person name="Kodjabachian L."/>
            <person name="Le Bivic A."/>
            <person name="Borchiellini C."/>
            <person name="Claverie J.M."/>
            <person name="Renard E."/>
        </authorList>
    </citation>
    <scope>NUCLEOTIDE SEQUENCE [LARGE SCALE GENOMIC DNA]</scope>
    <source>
        <strain evidence="1">SPO-2</strain>
    </source>
</reference>
<evidence type="ECO:0000313" key="2">
    <source>
        <dbReference type="Proteomes" id="UP001165289"/>
    </source>
</evidence>
<organism evidence="1 2">
    <name type="scientific">Oopsacas minuta</name>
    <dbReference type="NCBI Taxonomy" id="111878"/>
    <lineage>
        <taxon>Eukaryota</taxon>
        <taxon>Metazoa</taxon>
        <taxon>Porifera</taxon>
        <taxon>Hexactinellida</taxon>
        <taxon>Hexasterophora</taxon>
        <taxon>Lyssacinosida</taxon>
        <taxon>Leucopsacidae</taxon>
        <taxon>Oopsacas</taxon>
    </lineage>
</organism>
<dbReference type="Proteomes" id="UP001165289">
    <property type="component" value="Unassembled WGS sequence"/>
</dbReference>
<gene>
    <name evidence="1" type="ORF">LOD99_14370</name>
</gene>
<accession>A0AAV7KFZ2</accession>